<name>A0A4Q7Z7R2_9ACTN</name>
<keyword evidence="2" id="KW-0371">Homeobox</keyword>
<accession>A0A4Q7Z7R2</accession>
<dbReference type="RefSeq" id="WP_165449732.1">
    <property type="nucleotide sequence ID" value="NZ_SHKY01000002.1"/>
</dbReference>
<dbReference type="InterPro" id="IPR034768">
    <property type="entry name" value="4FE4S_WBL"/>
</dbReference>
<keyword evidence="3" id="KW-1185">Reference proteome</keyword>
<feature type="domain" description="4Fe-4S Wbl-type" evidence="1">
    <location>
        <begin position="30"/>
        <end position="90"/>
    </location>
</feature>
<protein>
    <submittedName>
        <fullName evidence="2">Homeodomain-like domain-containing protein</fullName>
    </submittedName>
</protein>
<proteinExistence type="predicted"/>
<evidence type="ECO:0000259" key="1">
    <source>
        <dbReference type="PROSITE" id="PS51674"/>
    </source>
</evidence>
<organism evidence="2 3">
    <name type="scientific">Krasilnikovia cinnamomea</name>
    <dbReference type="NCBI Taxonomy" id="349313"/>
    <lineage>
        <taxon>Bacteria</taxon>
        <taxon>Bacillati</taxon>
        <taxon>Actinomycetota</taxon>
        <taxon>Actinomycetes</taxon>
        <taxon>Micromonosporales</taxon>
        <taxon>Micromonosporaceae</taxon>
        <taxon>Krasilnikovia</taxon>
    </lineage>
</organism>
<evidence type="ECO:0000313" key="3">
    <source>
        <dbReference type="Proteomes" id="UP000292564"/>
    </source>
</evidence>
<dbReference type="Gene3D" id="1.10.10.60">
    <property type="entry name" value="Homeodomain-like"/>
    <property type="match status" value="1"/>
</dbReference>
<dbReference type="EMBL" id="SHKY01000002">
    <property type="protein sequence ID" value="RZU46527.1"/>
    <property type="molecule type" value="Genomic_DNA"/>
</dbReference>
<reference evidence="2 3" key="1">
    <citation type="submission" date="2019-02" db="EMBL/GenBank/DDBJ databases">
        <title>Sequencing the genomes of 1000 actinobacteria strains.</title>
        <authorList>
            <person name="Klenk H.-P."/>
        </authorList>
    </citation>
    <scope>NUCLEOTIDE SEQUENCE [LARGE SCALE GENOMIC DNA]</scope>
    <source>
        <strain evidence="2 3">DSM 45162</strain>
    </source>
</reference>
<evidence type="ECO:0000313" key="2">
    <source>
        <dbReference type="EMBL" id="RZU46527.1"/>
    </source>
</evidence>
<keyword evidence="2" id="KW-0238">DNA-binding</keyword>
<dbReference type="Pfam" id="PF02467">
    <property type="entry name" value="Whib"/>
    <property type="match status" value="1"/>
</dbReference>
<dbReference type="PROSITE" id="PS51674">
    <property type="entry name" value="4FE4S_WBL"/>
    <property type="match status" value="1"/>
</dbReference>
<dbReference type="GO" id="GO:0003677">
    <property type="term" value="F:DNA binding"/>
    <property type="evidence" value="ECO:0007669"/>
    <property type="project" value="UniProtKB-KW"/>
</dbReference>
<comment type="caution">
    <text evidence="2">The sequence shown here is derived from an EMBL/GenBank/DDBJ whole genome shotgun (WGS) entry which is preliminary data.</text>
</comment>
<sequence>MHNPNFVIGRERQLRNLINHLGKNDIAIAACVGVDPDIYHPEQGLPNELALARCAGCPARLACLALALRTEDPEARAGWYGGLGPADRDNVAAHLRLDTPEPPPPDRALEAARLRTAGWTVNTIATHLGCSRRTVQRYLRAAA</sequence>
<dbReference type="Proteomes" id="UP000292564">
    <property type="component" value="Unassembled WGS sequence"/>
</dbReference>
<gene>
    <name evidence="2" type="ORF">EV385_6601</name>
</gene>
<dbReference type="AlphaFoldDB" id="A0A4Q7Z7R2"/>
<dbReference type="Pfam" id="PF13384">
    <property type="entry name" value="HTH_23"/>
    <property type="match status" value="1"/>
</dbReference>